<evidence type="ECO:0000256" key="1">
    <source>
        <dbReference type="SAM" id="Phobius"/>
    </source>
</evidence>
<reference evidence="2" key="1">
    <citation type="submission" date="2018-07" db="EMBL/GenBank/DDBJ databases">
        <authorList>
            <consortium name="Genoscope - CEA"/>
            <person name="William W."/>
        </authorList>
    </citation>
    <scope>NUCLEOTIDE SEQUENCE</scope>
    <source>
        <strain evidence="2">IK1</strain>
    </source>
</reference>
<proteinExistence type="predicted"/>
<feature type="transmembrane region" description="Helical" evidence="1">
    <location>
        <begin position="6"/>
        <end position="26"/>
    </location>
</feature>
<accession>A0A653AH69</accession>
<protein>
    <recommendedName>
        <fullName evidence="3">DUF4834 domain-containing protein</fullName>
    </recommendedName>
</protein>
<sequence>MFRFIFLVLIFLLIYSIISSLFKLFFGKKSFNDNKNDPTVVKDGQSHEKIFKKSEGEYVDFEEVKDDSETENTENNLTS</sequence>
<keyword evidence="1" id="KW-0472">Membrane</keyword>
<name>A0A653AH69_9BACT</name>
<keyword evidence="1" id="KW-1133">Transmembrane helix</keyword>
<organism evidence="2">
    <name type="scientific">uncultured Paludibacter sp</name>
    <dbReference type="NCBI Taxonomy" id="497635"/>
    <lineage>
        <taxon>Bacteria</taxon>
        <taxon>Pseudomonadati</taxon>
        <taxon>Bacteroidota</taxon>
        <taxon>Bacteroidia</taxon>
        <taxon>Bacteroidales</taxon>
        <taxon>Paludibacteraceae</taxon>
        <taxon>Paludibacter</taxon>
        <taxon>environmental samples</taxon>
    </lineage>
</organism>
<dbReference type="EMBL" id="UPXZ01000037">
    <property type="protein sequence ID" value="VBB47368.1"/>
    <property type="molecule type" value="Genomic_DNA"/>
</dbReference>
<keyword evidence="1" id="KW-0812">Transmembrane</keyword>
<evidence type="ECO:0008006" key="3">
    <source>
        <dbReference type="Google" id="ProtNLM"/>
    </source>
</evidence>
<gene>
    <name evidence="2" type="ORF">TRIP_D420180</name>
</gene>
<dbReference type="Pfam" id="PF16118">
    <property type="entry name" value="DUF4834"/>
    <property type="match status" value="1"/>
</dbReference>
<dbReference type="AlphaFoldDB" id="A0A653AH69"/>
<evidence type="ECO:0000313" key="2">
    <source>
        <dbReference type="EMBL" id="VBB47368.1"/>
    </source>
</evidence>
<dbReference type="InterPro" id="IPR032272">
    <property type="entry name" value="DUF4834"/>
</dbReference>